<dbReference type="SUPFAM" id="SSF51905">
    <property type="entry name" value="FAD/NAD(P)-binding domain"/>
    <property type="match status" value="2"/>
</dbReference>
<name>A0A834IIZ7_RHYFE</name>
<evidence type="ECO:0000259" key="1">
    <source>
        <dbReference type="Pfam" id="PF01593"/>
    </source>
</evidence>
<dbReference type="PANTHER" id="PTHR10742:SF398">
    <property type="entry name" value="AMINE OXIDASE DOMAIN-CONTAINING PROTEIN-RELATED"/>
    <property type="match status" value="1"/>
</dbReference>
<comment type="caution">
    <text evidence="2">The sequence shown here is derived from an EMBL/GenBank/DDBJ whole genome shotgun (WGS) entry which is preliminary data.</text>
</comment>
<dbReference type="InterPro" id="IPR002937">
    <property type="entry name" value="Amino_oxidase"/>
</dbReference>
<dbReference type="InterPro" id="IPR050281">
    <property type="entry name" value="Flavin_monoamine_oxidase"/>
</dbReference>
<dbReference type="EMBL" id="JAACXV010000227">
    <property type="protein sequence ID" value="KAF7281754.1"/>
    <property type="molecule type" value="Genomic_DNA"/>
</dbReference>
<dbReference type="AlphaFoldDB" id="A0A834IIZ7"/>
<keyword evidence="3" id="KW-1185">Reference proteome</keyword>
<feature type="domain" description="Amine oxidase" evidence="1">
    <location>
        <begin position="43"/>
        <end position="509"/>
    </location>
</feature>
<dbReference type="GO" id="GO:0046592">
    <property type="term" value="F:polyamine oxidase activity"/>
    <property type="evidence" value="ECO:0007669"/>
    <property type="project" value="TreeGrafter"/>
</dbReference>
<gene>
    <name evidence="2" type="ORF">GWI33_004312</name>
</gene>
<dbReference type="Proteomes" id="UP000625711">
    <property type="component" value="Unassembled WGS sequence"/>
</dbReference>
<dbReference type="Gene3D" id="3.90.660.10">
    <property type="match status" value="2"/>
</dbReference>
<evidence type="ECO:0000313" key="3">
    <source>
        <dbReference type="Proteomes" id="UP000625711"/>
    </source>
</evidence>
<dbReference type="InterPro" id="IPR036188">
    <property type="entry name" value="FAD/NAD-bd_sf"/>
</dbReference>
<evidence type="ECO:0000313" key="2">
    <source>
        <dbReference type="EMBL" id="KAF7281754.1"/>
    </source>
</evidence>
<sequence length="972" mass="110711">MLCRFNRLFRNPYLLANKNYIEMDSRIFEDNQPNIVIIGAGAAGIAAGSKLTKSGFKNITILEAESRIGGRIHSVAIDDTFVDIGAQWVHGEKGNTAYEIVKDLNILGDFSRSDYDKLRFFSSNRSKLSKNLLNKLYEISLEVLEDKCSIAESHNGIEQYFLKAYYDRIHAEFGEDNKAVMDIARMLLEWISKFILCYDPATSWNQISTEGFLIYEKCEGNLLLHWKNKGYRTIFDNLMEKIPESNTPFPLENKIFLNKEVIKVIWNNNGGGQNKVSVNCSDGSKYEADHVVVTVSIAVLRDFLEYVFDPKPPQEKLEAAKKLPLGNVMKILLRFPEKWWTDTECDFSLLWTPEDKRELLECFPNGPIHNGRSWLEDIFGFYSIESHDNILLGWLIGPMVKDVELLSDDEVQEGCMFLLNKFLGNQYKISKPDYILRSAWGTNPHFKGTYSYVGTETIDATTIRQTLIEPLRINEKDVVLFAGEATHTKYFSTVHGAIDTGYREADRLIKLYRRPQRHKIAIVGAGMAGLGAATELMKENIEDFVILEAQDRPGGRIQTILVDNKSLDLGAQWLHGKDNPLYQLAVKHKLLADEMSEEGLGLYVRSNGDIVDSFTVERTSFEVGTFFEECEKFVNQADYPSSVGAYIQERFKNYIAGQPSELQEVLQELYDWHDRFQVIDNSCTSLTKLSAKSWGEYVCLDDVAHYNLKYGYQSLIDVILDNLPKSCVKYNSEVKRINLDEDKRVVLYLSNNQIVICDHLILTPSLGVLKSIKELTRILPDHQTGSIKRMGFAGICKIYLFYDDLWWGDSRGFQLLWTKDCDFPERQTWLRYVTGFDEVFNHPNALMTWVGGDAVEEAENLSTEDIGQQCTELLRKFLPNYKVPSPTRVIRTRWLNNRFVRGSYCHTTPECDGTNYGIRSLGAPLFVDGVPRIVLAGEAVHPAHFSTAHGAFESGQEQAHVLAQFIASSANK</sequence>
<dbReference type="Gene3D" id="3.50.50.60">
    <property type="entry name" value="FAD/NAD(P)-binding domain"/>
    <property type="match status" value="2"/>
</dbReference>
<organism evidence="2 3">
    <name type="scientific">Rhynchophorus ferrugineus</name>
    <name type="common">Red palm weevil</name>
    <name type="synonym">Curculio ferrugineus</name>
    <dbReference type="NCBI Taxonomy" id="354439"/>
    <lineage>
        <taxon>Eukaryota</taxon>
        <taxon>Metazoa</taxon>
        <taxon>Ecdysozoa</taxon>
        <taxon>Arthropoda</taxon>
        <taxon>Hexapoda</taxon>
        <taxon>Insecta</taxon>
        <taxon>Pterygota</taxon>
        <taxon>Neoptera</taxon>
        <taxon>Endopterygota</taxon>
        <taxon>Coleoptera</taxon>
        <taxon>Polyphaga</taxon>
        <taxon>Cucujiformia</taxon>
        <taxon>Curculionidae</taxon>
        <taxon>Dryophthorinae</taxon>
        <taxon>Rhynchophorus</taxon>
    </lineage>
</organism>
<accession>A0A834IIZ7</accession>
<dbReference type="Pfam" id="PF01593">
    <property type="entry name" value="Amino_oxidase"/>
    <property type="match status" value="2"/>
</dbReference>
<proteinExistence type="predicted"/>
<reference evidence="2" key="1">
    <citation type="submission" date="2020-08" db="EMBL/GenBank/DDBJ databases">
        <title>Genome sequencing and assembly of the red palm weevil Rhynchophorus ferrugineus.</title>
        <authorList>
            <person name="Dias G.B."/>
            <person name="Bergman C.M."/>
            <person name="Manee M."/>
        </authorList>
    </citation>
    <scope>NUCLEOTIDE SEQUENCE</scope>
    <source>
        <strain evidence="2">AA-2017</strain>
        <tissue evidence="2">Whole larva</tissue>
    </source>
</reference>
<feature type="domain" description="Amine oxidase" evidence="1">
    <location>
        <begin position="527"/>
        <end position="960"/>
    </location>
</feature>
<dbReference type="SUPFAM" id="SSF54373">
    <property type="entry name" value="FAD-linked reductases, C-terminal domain"/>
    <property type="match status" value="2"/>
</dbReference>
<protein>
    <recommendedName>
        <fullName evidence="1">Amine oxidase domain-containing protein</fullName>
    </recommendedName>
</protein>
<dbReference type="PANTHER" id="PTHR10742">
    <property type="entry name" value="FLAVIN MONOAMINE OXIDASE"/>
    <property type="match status" value="1"/>
</dbReference>
<dbReference type="OrthoDB" id="5046242at2759"/>